<keyword evidence="8" id="KW-1185">Reference proteome</keyword>
<accession>F2K1Z0</accession>
<feature type="transmembrane region" description="Helical" evidence="5">
    <location>
        <begin position="133"/>
        <end position="151"/>
    </location>
</feature>
<evidence type="ECO:0000256" key="2">
    <source>
        <dbReference type="ARBA" id="ARBA00022692"/>
    </source>
</evidence>
<evidence type="ECO:0000256" key="3">
    <source>
        <dbReference type="ARBA" id="ARBA00022989"/>
    </source>
</evidence>
<dbReference type="GO" id="GO:0008610">
    <property type="term" value="P:lipid biosynthetic process"/>
    <property type="evidence" value="ECO:0007669"/>
    <property type="project" value="InterPro"/>
</dbReference>
<dbReference type="STRING" id="717774.Marme_0701"/>
<dbReference type="PATRIC" id="fig|717774.3.peg.728"/>
<name>F2K1Z0_MARM1</name>
<evidence type="ECO:0000256" key="5">
    <source>
        <dbReference type="SAM" id="Phobius"/>
    </source>
</evidence>
<protein>
    <submittedName>
        <fullName evidence="7">Fatty acid hydroxylase</fullName>
    </submittedName>
</protein>
<dbReference type="RefSeq" id="WP_013659889.1">
    <property type="nucleotide sequence ID" value="NC_015276.1"/>
</dbReference>
<keyword evidence="2 5" id="KW-0812">Transmembrane</keyword>
<feature type="domain" description="Fatty acid hydroxylase" evidence="6">
    <location>
        <begin position="138"/>
        <end position="285"/>
    </location>
</feature>
<evidence type="ECO:0000256" key="4">
    <source>
        <dbReference type="ARBA" id="ARBA00023136"/>
    </source>
</evidence>
<dbReference type="GO" id="GO:0016020">
    <property type="term" value="C:membrane"/>
    <property type="evidence" value="ECO:0007669"/>
    <property type="project" value="UniProtKB-SubCell"/>
</dbReference>
<dbReference type="InterPro" id="IPR050307">
    <property type="entry name" value="Sterol_Desaturase_Related"/>
</dbReference>
<keyword evidence="3 5" id="KW-1133">Transmembrane helix</keyword>
<evidence type="ECO:0000256" key="1">
    <source>
        <dbReference type="ARBA" id="ARBA00004370"/>
    </source>
</evidence>
<dbReference type="HOGENOM" id="CLU_069609_0_0_6"/>
<dbReference type="PANTHER" id="PTHR11863">
    <property type="entry name" value="STEROL DESATURASE"/>
    <property type="match status" value="1"/>
</dbReference>
<dbReference type="AlphaFoldDB" id="F2K1Z0"/>
<sequence>MFVEFGWGANGALVGYLEWLSIELVSALSDLANMKKRVSVWYLVTGILFAFIVFYWRYRINAFKRLSALFSMSLWFGRSARADYALWLLNRLLLSVVYPRLLGKLALITWLMYQLSEVGVKQASFQVPDWQVMIVFSICYFLLDDFSRFYLHRLMHRVPFLWQFHRVHHSATRLMPFTVLRTHPVEGIMFYFRSLVVQSALVSLFLVLFPGQVSLFMVVGVFSMTFAFNVLGANLRHSPVALSYGPKVEKWLISPAQHQLHHSVDKSHYDCNFGVVLAIWDSVFSSWVQGSDAQVVKYGTGTEIDHCSIIRLYFDPFVSALKAGMAAFYVFRRFKSKERADKME</sequence>
<evidence type="ECO:0000313" key="7">
    <source>
        <dbReference type="EMBL" id="ADZ89984.1"/>
    </source>
</evidence>
<dbReference type="GO" id="GO:0016491">
    <property type="term" value="F:oxidoreductase activity"/>
    <property type="evidence" value="ECO:0007669"/>
    <property type="project" value="InterPro"/>
</dbReference>
<dbReference type="InterPro" id="IPR006694">
    <property type="entry name" value="Fatty_acid_hydroxylase"/>
</dbReference>
<dbReference type="EMBL" id="CP002583">
    <property type="protein sequence ID" value="ADZ89984.1"/>
    <property type="molecule type" value="Genomic_DNA"/>
</dbReference>
<gene>
    <name evidence="7" type="ordered locus">Marme_0701</name>
</gene>
<evidence type="ECO:0000259" key="6">
    <source>
        <dbReference type="Pfam" id="PF04116"/>
    </source>
</evidence>
<dbReference type="OrthoDB" id="9770329at2"/>
<dbReference type="Pfam" id="PF04116">
    <property type="entry name" value="FA_hydroxylase"/>
    <property type="match status" value="1"/>
</dbReference>
<dbReference type="Proteomes" id="UP000001062">
    <property type="component" value="Chromosome"/>
</dbReference>
<reference evidence="7 8" key="1">
    <citation type="journal article" date="2012" name="Stand. Genomic Sci.">
        <title>Complete genome sequence of the melanogenic marine bacterium Marinomonas mediterranea type strain (MMB-1(T)).</title>
        <authorList>
            <person name="Lucas-Elio P."/>
            <person name="Goodwin L."/>
            <person name="Woyke T."/>
            <person name="Pitluck S."/>
            <person name="Nolan M."/>
            <person name="Kyrpides N.C."/>
            <person name="Detter J.C."/>
            <person name="Copeland A."/>
            <person name="Teshima H."/>
            <person name="Bruce D."/>
            <person name="Detter C."/>
            <person name="Tapia R."/>
            <person name="Han S."/>
            <person name="Land M.L."/>
            <person name="Ivanova N."/>
            <person name="Mikhailova N."/>
            <person name="Johnston A.W."/>
            <person name="Sanchez-Amat A."/>
        </authorList>
    </citation>
    <scope>NUCLEOTIDE SEQUENCE [LARGE SCALE GENOMIC DNA]</scope>
    <source>
        <strain evidence="8">ATCC 700492 / JCM 21426 / NBRC 103028 / MMB-1</strain>
    </source>
</reference>
<evidence type="ECO:0000313" key="8">
    <source>
        <dbReference type="Proteomes" id="UP000001062"/>
    </source>
</evidence>
<feature type="transmembrane region" description="Helical" evidence="5">
    <location>
        <begin position="92"/>
        <end position="113"/>
    </location>
</feature>
<proteinExistence type="predicted"/>
<comment type="subcellular location">
    <subcellularLocation>
        <location evidence="1">Membrane</location>
    </subcellularLocation>
</comment>
<dbReference type="GO" id="GO:0005506">
    <property type="term" value="F:iron ion binding"/>
    <property type="evidence" value="ECO:0007669"/>
    <property type="project" value="InterPro"/>
</dbReference>
<dbReference type="eggNOG" id="COG3000">
    <property type="taxonomic scope" value="Bacteria"/>
</dbReference>
<feature type="transmembrane region" description="Helical" evidence="5">
    <location>
        <begin position="40"/>
        <end position="56"/>
    </location>
</feature>
<keyword evidence="4 5" id="KW-0472">Membrane</keyword>
<organism evidence="7 8">
    <name type="scientific">Marinomonas mediterranea (strain ATCC 700492 / JCM 21426 / NBRC 103028 / MMB-1)</name>
    <dbReference type="NCBI Taxonomy" id="717774"/>
    <lineage>
        <taxon>Bacteria</taxon>
        <taxon>Pseudomonadati</taxon>
        <taxon>Pseudomonadota</taxon>
        <taxon>Gammaproteobacteria</taxon>
        <taxon>Oceanospirillales</taxon>
        <taxon>Oceanospirillaceae</taxon>
        <taxon>Marinomonas</taxon>
    </lineage>
</organism>
<dbReference type="KEGG" id="mme:Marme_0701"/>